<protein>
    <submittedName>
        <fullName evidence="1">Uncharacterized protein</fullName>
    </submittedName>
</protein>
<proteinExistence type="predicted"/>
<organism evidence="1 2">
    <name type="scientific">Daucus carota subsp. sativus</name>
    <name type="common">Carrot</name>
    <dbReference type="NCBI Taxonomy" id="79200"/>
    <lineage>
        <taxon>Eukaryota</taxon>
        <taxon>Viridiplantae</taxon>
        <taxon>Streptophyta</taxon>
        <taxon>Embryophyta</taxon>
        <taxon>Tracheophyta</taxon>
        <taxon>Spermatophyta</taxon>
        <taxon>Magnoliopsida</taxon>
        <taxon>eudicotyledons</taxon>
        <taxon>Gunneridae</taxon>
        <taxon>Pentapetalae</taxon>
        <taxon>asterids</taxon>
        <taxon>campanulids</taxon>
        <taxon>Apiales</taxon>
        <taxon>Apiaceae</taxon>
        <taxon>Apioideae</taxon>
        <taxon>Scandiceae</taxon>
        <taxon>Daucinae</taxon>
        <taxon>Daucus</taxon>
        <taxon>Daucus sect. Daucus</taxon>
    </lineage>
</organism>
<reference evidence="1" key="2">
    <citation type="submission" date="2022-03" db="EMBL/GenBank/DDBJ databases">
        <title>Draft title - Genomic analysis of global carrot germplasm unveils the trajectory of domestication and the origin of high carotenoid orange carrot.</title>
        <authorList>
            <person name="Iorizzo M."/>
            <person name="Ellison S."/>
            <person name="Senalik D."/>
            <person name="Macko-Podgorni A."/>
            <person name="Grzebelus D."/>
            <person name="Bostan H."/>
            <person name="Rolling W."/>
            <person name="Curaba J."/>
            <person name="Simon P."/>
        </authorList>
    </citation>
    <scope>NUCLEOTIDE SEQUENCE</scope>
    <source>
        <tissue evidence="1">Leaf</tissue>
    </source>
</reference>
<evidence type="ECO:0000313" key="1">
    <source>
        <dbReference type="EMBL" id="WOH14459.1"/>
    </source>
</evidence>
<dbReference type="AlphaFoldDB" id="A0A175YCK1"/>
<dbReference type="Pfam" id="PF07797">
    <property type="entry name" value="DUF1639"/>
    <property type="match status" value="1"/>
</dbReference>
<dbReference type="EMBL" id="CP093351">
    <property type="protein sequence ID" value="WOH14459.1"/>
    <property type="molecule type" value="Genomic_DNA"/>
</dbReference>
<name>A0A175YCK1_DAUCS</name>
<reference evidence="1" key="1">
    <citation type="journal article" date="2016" name="Nat. Genet.">
        <title>A high-quality carrot genome assembly provides new insights into carotenoid accumulation and asterid genome evolution.</title>
        <authorList>
            <person name="Iorizzo M."/>
            <person name="Ellison S."/>
            <person name="Senalik D."/>
            <person name="Zeng P."/>
            <person name="Satapoomin P."/>
            <person name="Huang J."/>
            <person name="Bowman M."/>
            <person name="Iovene M."/>
            <person name="Sanseverino W."/>
            <person name="Cavagnaro P."/>
            <person name="Yildiz M."/>
            <person name="Macko-Podgorni A."/>
            <person name="Moranska E."/>
            <person name="Grzebelus E."/>
            <person name="Grzebelus D."/>
            <person name="Ashrafi H."/>
            <person name="Zheng Z."/>
            <person name="Cheng S."/>
            <person name="Spooner D."/>
            <person name="Van Deynze A."/>
            <person name="Simon P."/>
        </authorList>
    </citation>
    <scope>NUCLEOTIDE SEQUENCE</scope>
    <source>
        <tissue evidence="1">Leaf</tissue>
    </source>
</reference>
<accession>A0A175YCK1</accession>
<evidence type="ECO:0000313" key="2">
    <source>
        <dbReference type="Proteomes" id="UP000077755"/>
    </source>
</evidence>
<dbReference type="Gramene" id="KZM80532">
    <property type="protein sequence ID" value="KZM80532"/>
    <property type="gene ID" value="DCAR_032182"/>
</dbReference>
<keyword evidence="2" id="KW-1185">Reference proteome</keyword>
<gene>
    <name evidence="1" type="ORF">DCAR_0933978</name>
</gene>
<sequence length="56" mass="6475">MSLEEVMEDMRLMTGSRPKRVSDKRPEKVKQTLETLFPGTQLHTIRPDDYDVPKGS</sequence>
<dbReference type="Proteomes" id="UP000077755">
    <property type="component" value="Chromosome 9"/>
</dbReference>
<dbReference type="InterPro" id="IPR012438">
    <property type="entry name" value="DUF1639"/>
</dbReference>